<reference evidence="2 3" key="1">
    <citation type="submission" date="2015-03" db="EMBL/GenBank/DDBJ databases">
        <title>Draft genome sequences of two protease-producing strains of Arsukibacterium isolated from two cold and alkaline environments.</title>
        <authorList>
            <person name="Lylloff J.E."/>
            <person name="Skov L.B."/>
            <person name="Jepsen M."/>
            <person name="Hallin P.F."/>
            <person name="Sorensen S.J."/>
            <person name="Stougaard P."/>
            <person name="Glaring M.A."/>
        </authorList>
    </citation>
    <scope>NUCLEOTIDE SEQUENCE [LARGE SCALE GENOMIC DNA]</scope>
    <source>
        <strain evidence="2 3">GCM72</strain>
    </source>
</reference>
<dbReference type="GO" id="GO:0005829">
    <property type="term" value="C:cytosol"/>
    <property type="evidence" value="ECO:0007669"/>
    <property type="project" value="TreeGrafter"/>
</dbReference>
<evidence type="ECO:0000313" key="2">
    <source>
        <dbReference type="EMBL" id="KKO47086.1"/>
    </source>
</evidence>
<evidence type="ECO:0000313" key="3">
    <source>
        <dbReference type="Proteomes" id="UP000034228"/>
    </source>
</evidence>
<proteinExistence type="predicted"/>
<name>A0A0M2V8Z1_9GAMM</name>
<dbReference type="NCBIfam" id="TIGR02010">
    <property type="entry name" value="IscR"/>
    <property type="match status" value="1"/>
</dbReference>
<dbReference type="NCBIfam" id="TIGR00738">
    <property type="entry name" value="rrf2_super"/>
    <property type="match status" value="1"/>
</dbReference>
<dbReference type="PANTHER" id="PTHR33221">
    <property type="entry name" value="WINGED HELIX-TURN-HELIX TRANSCRIPTIONAL REGULATOR, RRF2 FAMILY"/>
    <property type="match status" value="1"/>
</dbReference>
<evidence type="ECO:0000256" key="1">
    <source>
        <dbReference type="ARBA" id="ARBA00023125"/>
    </source>
</evidence>
<protein>
    <submittedName>
        <fullName evidence="2">Transcriptional regulator</fullName>
    </submittedName>
</protein>
<dbReference type="GO" id="GO:0003690">
    <property type="term" value="F:double-stranded DNA binding"/>
    <property type="evidence" value="ECO:0007669"/>
    <property type="project" value="InterPro"/>
</dbReference>
<keyword evidence="1" id="KW-0238">DNA-binding</keyword>
<dbReference type="PANTHER" id="PTHR33221:SF5">
    <property type="entry name" value="HTH-TYPE TRANSCRIPTIONAL REGULATOR ISCR"/>
    <property type="match status" value="1"/>
</dbReference>
<dbReference type="Pfam" id="PF02082">
    <property type="entry name" value="Rrf2"/>
    <property type="match status" value="1"/>
</dbReference>
<comment type="caution">
    <text evidence="2">The sequence shown here is derived from an EMBL/GenBank/DDBJ whole genome shotgun (WGS) entry which is preliminary data.</text>
</comment>
<dbReference type="InterPro" id="IPR036388">
    <property type="entry name" value="WH-like_DNA-bd_sf"/>
</dbReference>
<dbReference type="AlphaFoldDB" id="A0A0M2V8Z1"/>
<dbReference type="Proteomes" id="UP000034228">
    <property type="component" value="Unassembled WGS sequence"/>
</dbReference>
<dbReference type="PROSITE" id="PS01332">
    <property type="entry name" value="HTH_RRF2_1"/>
    <property type="match status" value="1"/>
</dbReference>
<dbReference type="STRING" id="336831.WG68_00040"/>
<dbReference type="InterPro" id="IPR010242">
    <property type="entry name" value="TF_HTH_IscR"/>
</dbReference>
<dbReference type="SUPFAM" id="SSF46785">
    <property type="entry name" value="Winged helix' DNA-binding domain"/>
    <property type="match status" value="1"/>
</dbReference>
<accession>A0A0M2V8Z1</accession>
<dbReference type="InterPro" id="IPR000944">
    <property type="entry name" value="Tscrpt_reg_Rrf2"/>
</dbReference>
<sequence>MRLTSKGRYAVTAMLDVALHAGQGPVPLADISERQGISLSYLEQLFARLRKQGLVSSVRGPGGGYQLGLAPEAISISAVIAAVDESVDATRCQGKSDCQSGAKCLTHTLWHDLSHRIEDFLTNISLAALVSQQDVQNIAQRQNSRNVKNPATDIKVSCQL</sequence>
<dbReference type="RefSeq" id="WP_046555617.1">
    <property type="nucleotide sequence ID" value="NZ_LAHO01000001.1"/>
</dbReference>
<dbReference type="GO" id="GO:0003700">
    <property type="term" value="F:DNA-binding transcription factor activity"/>
    <property type="evidence" value="ECO:0007669"/>
    <property type="project" value="InterPro"/>
</dbReference>
<gene>
    <name evidence="2" type="ORF">WG68_00040</name>
</gene>
<dbReference type="PROSITE" id="PS51197">
    <property type="entry name" value="HTH_RRF2_2"/>
    <property type="match status" value="1"/>
</dbReference>
<dbReference type="EMBL" id="LAHO01000001">
    <property type="protein sequence ID" value="KKO47086.1"/>
    <property type="molecule type" value="Genomic_DNA"/>
</dbReference>
<dbReference type="FunFam" id="1.10.10.10:FF:000026">
    <property type="entry name" value="HTH-type transcriptional regulator IscR"/>
    <property type="match status" value="1"/>
</dbReference>
<dbReference type="InterPro" id="IPR030489">
    <property type="entry name" value="TR_Rrf2-type_CS"/>
</dbReference>
<dbReference type="InterPro" id="IPR036390">
    <property type="entry name" value="WH_DNA-bd_sf"/>
</dbReference>
<dbReference type="OrthoDB" id="9808360at2"/>
<keyword evidence="3" id="KW-1185">Reference proteome</keyword>
<dbReference type="PATRIC" id="fig|336831.14.peg.2211"/>
<organism evidence="2 3">
    <name type="scientific">Arsukibacterium ikkense</name>
    <dbReference type="NCBI Taxonomy" id="336831"/>
    <lineage>
        <taxon>Bacteria</taxon>
        <taxon>Pseudomonadati</taxon>
        <taxon>Pseudomonadota</taxon>
        <taxon>Gammaproteobacteria</taxon>
        <taxon>Chromatiales</taxon>
        <taxon>Chromatiaceae</taxon>
        <taxon>Arsukibacterium</taxon>
    </lineage>
</organism>
<dbReference type="Gene3D" id="1.10.10.10">
    <property type="entry name" value="Winged helix-like DNA-binding domain superfamily/Winged helix DNA-binding domain"/>
    <property type="match status" value="1"/>
</dbReference>